<dbReference type="RefSeq" id="WP_192037518.1">
    <property type="nucleotide sequence ID" value="NZ_JACYWE010000001.1"/>
</dbReference>
<dbReference type="GO" id="GO:0046872">
    <property type="term" value="F:metal ion binding"/>
    <property type="evidence" value="ECO:0007669"/>
    <property type="project" value="UniProtKB-KW"/>
</dbReference>
<dbReference type="Proteomes" id="UP000642993">
    <property type="component" value="Unassembled WGS sequence"/>
</dbReference>
<comment type="cofactor">
    <cofactor evidence="2">
        <name>Mg(2+)</name>
        <dbReference type="ChEBI" id="CHEBI:18420"/>
    </cofactor>
</comment>
<keyword evidence="3" id="KW-0479">Metal-binding</keyword>
<dbReference type="GO" id="GO:0010945">
    <property type="term" value="F:coenzyme A diphosphatase activity"/>
    <property type="evidence" value="ECO:0007669"/>
    <property type="project" value="InterPro"/>
</dbReference>
<protein>
    <submittedName>
        <fullName evidence="8">CoA pyrophosphatase</fullName>
    </submittedName>
</protein>
<evidence type="ECO:0000259" key="7">
    <source>
        <dbReference type="PROSITE" id="PS51462"/>
    </source>
</evidence>
<dbReference type="CDD" id="cd03426">
    <property type="entry name" value="NUDIX_CoAse_Nudt7"/>
    <property type="match status" value="1"/>
</dbReference>
<evidence type="ECO:0000256" key="6">
    <source>
        <dbReference type="ARBA" id="ARBA00023211"/>
    </source>
</evidence>
<dbReference type="PANTHER" id="PTHR12992:SF11">
    <property type="entry name" value="MITOCHONDRIAL COENZYME A DIPHOSPHATASE NUDT8"/>
    <property type="match status" value="1"/>
</dbReference>
<proteinExistence type="predicted"/>
<keyword evidence="4" id="KW-0378">Hydrolase</keyword>
<dbReference type="Gene3D" id="3.90.79.10">
    <property type="entry name" value="Nucleoside Triphosphate Pyrophosphohydrolase"/>
    <property type="match status" value="1"/>
</dbReference>
<accession>A0A927J9F5</accession>
<name>A0A927J9F5_9ACTN</name>
<evidence type="ECO:0000256" key="4">
    <source>
        <dbReference type="ARBA" id="ARBA00022801"/>
    </source>
</evidence>
<feature type="domain" description="Nudix hydrolase" evidence="7">
    <location>
        <begin position="23"/>
        <end position="158"/>
    </location>
</feature>
<dbReference type="AlphaFoldDB" id="A0A927J9F5"/>
<evidence type="ECO:0000256" key="5">
    <source>
        <dbReference type="ARBA" id="ARBA00022842"/>
    </source>
</evidence>
<evidence type="ECO:0000256" key="3">
    <source>
        <dbReference type="ARBA" id="ARBA00022723"/>
    </source>
</evidence>
<dbReference type="InterPro" id="IPR045121">
    <property type="entry name" value="CoAse"/>
</dbReference>
<dbReference type="InterPro" id="IPR015797">
    <property type="entry name" value="NUDIX_hydrolase-like_dom_sf"/>
</dbReference>
<sequence>MTLSVDRALETIARHRPEPVDAPGMQAATALIVTREQDPRALFIRRAQRDGDRWSGHAALPGGKVSPADADRIATARREAHEETGVTGLATIGALDDIKGWFRTGVVTPVVFTIPEPPPLILEPSEVADADWIPLEMLADRAARTRHPYPRLGPWKAWTVPFGETGEPLIIWGLTYRILRRFLDLCR</sequence>
<dbReference type="SUPFAM" id="SSF55811">
    <property type="entry name" value="Nudix"/>
    <property type="match status" value="1"/>
</dbReference>
<comment type="caution">
    <text evidence="8">The sequence shown here is derived from an EMBL/GenBank/DDBJ whole genome shotgun (WGS) entry which is preliminary data.</text>
</comment>
<gene>
    <name evidence="8" type="ORF">HT102_00830</name>
</gene>
<dbReference type="Pfam" id="PF00293">
    <property type="entry name" value="NUDIX"/>
    <property type="match status" value="1"/>
</dbReference>
<dbReference type="PANTHER" id="PTHR12992">
    <property type="entry name" value="NUDIX HYDROLASE"/>
    <property type="match status" value="1"/>
</dbReference>
<evidence type="ECO:0000256" key="2">
    <source>
        <dbReference type="ARBA" id="ARBA00001946"/>
    </source>
</evidence>
<organism evidence="8 9">
    <name type="scientific">Lolliginicoccus lacisalsi</name>
    <dbReference type="NCBI Taxonomy" id="2742202"/>
    <lineage>
        <taxon>Bacteria</taxon>
        <taxon>Bacillati</taxon>
        <taxon>Actinomycetota</taxon>
        <taxon>Actinomycetes</taxon>
        <taxon>Mycobacteriales</taxon>
        <taxon>Hoyosellaceae</taxon>
        <taxon>Lolliginicoccus</taxon>
    </lineage>
</organism>
<evidence type="ECO:0000313" key="9">
    <source>
        <dbReference type="Proteomes" id="UP000642993"/>
    </source>
</evidence>
<keyword evidence="5" id="KW-0460">Magnesium</keyword>
<comment type="cofactor">
    <cofactor evidence="1">
        <name>Mn(2+)</name>
        <dbReference type="ChEBI" id="CHEBI:29035"/>
    </cofactor>
</comment>
<keyword evidence="6" id="KW-0464">Manganese</keyword>
<dbReference type="EMBL" id="JACYWE010000001">
    <property type="protein sequence ID" value="MBD8505033.1"/>
    <property type="molecule type" value="Genomic_DNA"/>
</dbReference>
<keyword evidence="9" id="KW-1185">Reference proteome</keyword>
<reference evidence="8" key="1">
    <citation type="submission" date="2020-09" db="EMBL/GenBank/DDBJ databases">
        <title>Hoyosella lacisalsi sp. nov., a halotolerant actinobacterium isolated from soil of Lake Gudzhirganskoe.</title>
        <authorList>
            <person name="Yang Q."/>
            <person name="Guo P.Y."/>
            <person name="Liu S.W."/>
            <person name="Li F.N."/>
            <person name="Sun C.H."/>
        </authorList>
    </citation>
    <scope>NUCLEOTIDE SEQUENCE</scope>
    <source>
        <strain evidence="8">G463</strain>
    </source>
</reference>
<evidence type="ECO:0000313" key="8">
    <source>
        <dbReference type="EMBL" id="MBD8505033.1"/>
    </source>
</evidence>
<dbReference type="InterPro" id="IPR000086">
    <property type="entry name" value="NUDIX_hydrolase_dom"/>
</dbReference>
<dbReference type="PROSITE" id="PS51462">
    <property type="entry name" value="NUDIX"/>
    <property type="match status" value="1"/>
</dbReference>
<evidence type="ECO:0000256" key="1">
    <source>
        <dbReference type="ARBA" id="ARBA00001936"/>
    </source>
</evidence>